<reference evidence="7 8" key="1">
    <citation type="journal article" date="2013" name="Curr. Biol.">
        <title>Shared signatures of parasitism and phylogenomics unite Cryptomycota and microsporidia.</title>
        <authorList>
            <person name="James T.Y."/>
            <person name="Pelin A."/>
            <person name="Bonen L."/>
            <person name="Ahrendt S."/>
            <person name="Sain D."/>
            <person name="Corradi N."/>
            <person name="Stajich J.E."/>
        </authorList>
    </citation>
    <scope>NUCLEOTIDE SEQUENCE [LARGE SCALE GENOMIC DNA]</scope>
    <source>
        <strain evidence="7 8">CSF55</strain>
    </source>
</reference>
<evidence type="ECO:0000256" key="1">
    <source>
        <dbReference type="ARBA" id="ARBA00022527"/>
    </source>
</evidence>
<dbReference type="GO" id="GO:0004674">
    <property type="term" value="F:protein serine/threonine kinase activity"/>
    <property type="evidence" value="ECO:0007669"/>
    <property type="project" value="UniProtKB-KW"/>
</dbReference>
<dbReference type="HOGENOM" id="CLU_1971764_0_0_1"/>
<evidence type="ECO:0000256" key="3">
    <source>
        <dbReference type="ARBA" id="ARBA00022741"/>
    </source>
</evidence>
<dbReference type="GO" id="GO:0005634">
    <property type="term" value="C:nucleus"/>
    <property type="evidence" value="ECO:0007669"/>
    <property type="project" value="TreeGrafter"/>
</dbReference>
<dbReference type="PANTHER" id="PTHR45646:SF11">
    <property type="entry name" value="SERINE_THREONINE-PROTEIN KINASE DOA"/>
    <property type="match status" value="1"/>
</dbReference>
<protein>
    <submittedName>
        <fullName evidence="7">Protein kinase-like domain-containing protein</fullName>
    </submittedName>
</protein>
<keyword evidence="1" id="KW-0723">Serine/threonine-protein kinase</keyword>
<name>A0A075AUV4_ROZAC</name>
<accession>A0A075AUV4</accession>
<evidence type="ECO:0000313" key="8">
    <source>
        <dbReference type="Proteomes" id="UP000030755"/>
    </source>
</evidence>
<dbReference type="STRING" id="988480.A0A075AUV4"/>
<dbReference type="EMBL" id="KE561002">
    <property type="protein sequence ID" value="EPZ34061.1"/>
    <property type="molecule type" value="Genomic_DNA"/>
</dbReference>
<dbReference type="AlphaFoldDB" id="A0A075AUV4"/>
<sequence>MSNTKIVLIDFGTAVYNSQHNYHSIVSTRYYRPPELGWTFACDIWAVGCISVELFTGKLLFKTHDDIEHLALMEKILGPFPKEMIECVNRSASKNVEEKYVNNAKTIQVRVKSQEDNKGTYKPKDKI</sequence>
<evidence type="ECO:0000259" key="6">
    <source>
        <dbReference type="PROSITE" id="PS50011"/>
    </source>
</evidence>
<organism evidence="7 8">
    <name type="scientific">Rozella allomycis (strain CSF55)</name>
    <dbReference type="NCBI Taxonomy" id="988480"/>
    <lineage>
        <taxon>Eukaryota</taxon>
        <taxon>Fungi</taxon>
        <taxon>Fungi incertae sedis</taxon>
        <taxon>Cryptomycota</taxon>
        <taxon>Cryptomycota incertae sedis</taxon>
        <taxon>Rozella</taxon>
    </lineage>
</organism>
<dbReference type="InterPro" id="IPR051175">
    <property type="entry name" value="CLK_kinases"/>
</dbReference>
<gene>
    <name evidence="7" type="ORF">O9G_006163</name>
</gene>
<keyword evidence="4 7" id="KW-0418">Kinase</keyword>
<dbReference type="Pfam" id="PF00069">
    <property type="entry name" value="Pkinase"/>
    <property type="match status" value="1"/>
</dbReference>
<evidence type="ECO:0000256" key="4">
    <source>
        <dbReference type="ARBA" id="ARBA00022777"/>
    </source>
</evidence>
<dbReference type="Proteomes" id="UP000030755">
    <property type="component" value="Unassembled WGS sequence"/>
</dbReference>
<dbReference type="OrthoDB" id="283111at2759"/>
<keyword evidence="5" id="KW-0067">ATP-binding</keyword>
<dbReference type="InterPro" id="IPR011009">
    <property type="entry name" value="Kinase-like_dom_sf"/>
</dbReference>
<feature type="domain" description="Protein kinase" evidence="6">
    <location>
        <begin position="1"/>
        <end position="111"/>
    </location>
</feature>
<dbReference type="PANTHER" id="PTHR45646">
    <property type="entry name" value="SERINE/THREONINE-PROTEIN KINASE DOA-RELATED"/>
    <property type="match status" value="1"/>
</dbReference>
<dbReference type="GO" id="GO:0005524">
    <property type="term" value="F:ATP binding"/>
    <property type="evidence" value="ECO:0007669"/>
    <property type="project" value="UniProtKB-KW"/>
</dbReference>
<dbReference type="PROSITE" id="PS50011">
    <property type="entry name" value="PROTEIN_KINASE_DOM"/>
    <property type="match status" value="1"/>
</dbReference>
<evidence type="ECO:0000313" key="7">
    <source>
        <dbReference type="EMBL" id="EPZ34061.1"/>
    </source>
</evidence>
<keyword evidence="3" id="KW-0547">Nucleotide-binding</keyword>
<dbReference type="Gene3D" id="1.10.510.10">
    <property type="entry name" value="Transferase(Phosphotransferase) domain 1"/>
    <property type="match status" value="1"/>
</dbReference>
<proteinExistence type="predicted"/>
<evidence type="ECO:0000256" key="2">
    <source>
        <dbReference type="ARBA" id="ARBA00022679"/>
    </source>
</evidence>
<dbReference type="InterPro" id="IPR000719">
    <property type="entry name" value="Prot_kinase_dom"/>
</dbReference>
<keyword evidence="2" id="KW-0808">Transferase</keyword>
<evidence type="ECO:0000256" key="5">
    <source>
        <dbReference type="ARBA" id="ARBA00022840"/>
    </source>
</evidence>
<dbReference type="SUPFAM" id="SSF56112">
    <property type="entry name" value="Protein kinase-like (PK-like)"/>
    <property type="match status" value="1"/>
</dbReference>
<keyword evidence="8" id="KW-1185">Reference proteome</keyword>